<evidence type="ECO:0000313" key="6">
    <source>
        <dbReference type="Proteomes" id="UP000241394"/>
    </source>
</evidence>
<dbReference type="Gramene" id="PSS11327">
    <property type="protein sequence ID" value="PSS11327"/>
    <property type="gene ID" value="CEY00_Acc15601"/>
</dbReference>
<dbReference type="EMBL" id="NKQK01000014">
    <property type="protein sequence ID" value="PSS11327.1"/>
    <property type="molecule type" value="Genomic_DNA"/>
</dbReference>
<accession>A0A2R6QN34</accession>
<evidence type="ECO:0000256" key="4">
    <source>
        <dbReference type="ARBA" id="ARBA00023241"/>
    </source>
</evidence>
<dbReference type="GO" id="GO:0008194">
    <property type="term" value="F:UDP-glycosyltransferase activity"/>
    <property type="evidence" value="ECO:0007669"/>
    <property type="project" value="InterPro"/>
</dbReference>
<dbReference type="Gene3D" id="3.40.50.2000">
    <property type="entry name" value="Glycogen Phosphorylase B"/>
    <property type="match status" value="2"/>
</dbReference>
<dbReference type="InParanoid" id="A0A2R6QN34"/>
<dbReference type="FunFam" id="3.40.50.2000:FF:000051">
    <property type="entry name" value="Glycosyltransferase"/>
    <property type="match status" value="1"/>
</dbReference>
<reference evidence="5 6" key="1">
    <citation type="submission" date="2017-07" db="EMBL/GenBank/DDBJ databases">
        <title>An improved, manually edited Actinidia chinensis var. chinensis (kiwifruit) genome highlights the challenges associated with draft genomes and gene prediction in plants.</title>
        <authorList>
            <person name="Pilkington S."/>
            <person name="Crowhurst R."/>
            <person name="Hilario E."/>
            <person name="Nardozza S."/>
            <person name="Fraser L."/>
            <person name="Peng Y."/>
            <person name="Gunaseelan K."/>
            <person name="Simpson R."/>
            <person name="Tahir J."/>
            <person name="Deroles S."/>
            <person name="Templeton K."/>
            <person name="Luo Z."/>
            <person name="Davy M."/>
            <person name="Cheng C."/>
            <person name="Mcneilage M."/>
            <person name="Scaglione D."/>
            <person name="Liu Y."/>
            <person name="Zhang Q."/>
            <person name="Datson P."/>
            <person name="De Silva N."/>
            <person name="Gardiner S."/>
            <person name="Bassett H."/>
            <person name="Chagne D."/>
            <person name="Mccallum J."/>
            <person name="Dzierzon H."/>
            <person name="Deng C."/>
            <person name="Wang Y.-Y."/>
            <person name="Barron N."/>
            <person name="Manako K."/>
            <person name="Bowen J."/>
            <person name="Foster T."/>
            <person name="Erridge Z."/>
            <person name="Tiffin H."/>
            <person name="Waite C."/>
            <person name="Davies K."/>
            <person name="Grierson E."/>
            <person name="Laing W."/>
            <person name="Kirk R."/>
            <person name="Chen X."/>
            <person name="Wood M."/>
            <person name="Montefiori M."/>
            <person name="Brummell D."/>
            <person name="Schwinn K."/>
            <person name="Catanach A."/>
            <person name="Fullerton C."/>
            <person name="Li D."/>
            <person name="Meiyalaghan S."/>
            <person name="Nieuwenhuizen N."/>
            <person name="Read N."/>
            <person name="Prakash R."/>
            <person name="Hunter D."/>
            <person name="Zhang H."/>
            <person name="Mckenzie M."/>
            <person name="Knabel M."/>
            <person name="Harris A."/>
            <person name="Allan A."/>
            <person name="Chen A."/>
            <person name="Janssen B."/>
            <person name="Plunkett B."/>
            <person name="Dwamena C."/>
            <person name="Voogd C."/>
            <person name="Leif D."/>
            <person name="Lafferty D."/>
            <person name="Souleyre E."/>
            <person name="Varkonyi-Gasic E."/>
            <person name="Gambi F."/>
            <person name="Hanley J."/>
            <person name="Yao J.-L."/>
            <person name="Cheung J."/>
            <person name="David K."/>
            <person name="Warren B."/>
            <person name="Marsh K."/>
            <person name="Snowden K."/>
            <person name="Lin-Wang K."/>
            <person name="Brian L."/>
            <person name="Martinez-Sanchez M."/>
            <person name="Wang M."/>
            <person name="Ileperuma N."/>
            <person name="Macnee N."/>
            <person name="Campin R."/>
            <person name="Mcatee P."/>
            <person name="Drummond R."/>
            <person name="Espley R."/>
            <person name="Ireland H."/>
            <person name="Wu R."/>
            <person name="Atkinson R."/>
            <person name="Karunairetnam S."/>
            <person name="Bulley S."/>
            <person name="Chunkath S."/>
            <person name="Hanley Z."/>
            <person name="Storey R."/>
            <person name="Thrimawithana A."/>
            <person name="Thomson S."/>
            <person name="David C."/>
            <person name="Testolin R."/>
        </authorList>
    </citation>
    <scope>NUCLEOTIDE SEQUENCE [LARGE SCALE GENOMIC DNA]</scope>
    <source>
        <strain evidence="6">cv. Red5</strain>
        <tissue evidence="5">Young leaf</tissue>
    </source>
</reference>
<keyword evidence="3 5" id="KW-0808">Transferase</keyword>
<dbReference type="PANTHER" id="PTHR48046">
    <property type="entry name" value="UDP-GLYCOSYLTRANSFERASE 72E1"/>
    <property type="match status" value="1"/>
</dbReference>
<proteinExistence type="inferred from homology"/>
<dbReference type="SUPFAM" id="SSF53756">
    <property type="entry name" value="UDP-Glycosyltransferase/glycogen phosphorylase"/>
    <property type="match status" value="1"/>
</dbReference>
<dbReference type="OMA" id="QKFSCEY"/>
<dbReference type="InterPro" id="IPR002213">
    <property type="entry name" value="UDP_glucos_trans"/>
</dbReference>
<dbReference type="GO" id="GO:0009813">
    <property type="term" value="P:flavonoid biosynthetic process"/>
    <property type="evidence" value="ECO:0007669"/>
    <property type="project" value="UniProtKB-KW"/>
</dbReference>
<sequence>MELETTQQSPHIVIVPTPGMGHLIPLTEFAKRLTLHHNFSITFLVPTDGSPMKPQKSVLESLPKTVTSIFLPPVSFDDLPNDVKIETRISLAVTRSLPALRDSLRALAESTRLIALVVDLFGTDAFDVAKEFGMLPYIFFPTTAMALSFVFYLPVLDRSFDGEYRDLPEPVTLPGCVPFRGSDMVDPVQDRKNEAYRLTLRHSKRHSLANGILVNSFLDLEPGAFKALKEDWTGIPPVYPVGPLIQDGSARGGDGSECLKWLDKQPRGSVLFVSFGSGGTLSHDQLIELAMGLEMSGQRFLWVVRSPHECASNASYFTAQTIQDPFDFLPKGFLDRTQGLGLVVPSWAPQIQVLAHGSTGGFLTHCGWNSTLESIVHGVPFIAWPLYAEQKMNAVLLTDDLKVAWRVKVNENGIVGREAIAEYVKGLIEGEEGNSLRNKMRDLKNAATKVLSQDGSSTRSLLEVAHIWNNHI</sequence>
<keyword evidence="2" id="KW-0328">Glycosyltransferase</keyword>
<organism evidence="5 6">
    <name type="scientific">Actinidia chinensis var. chinensis</name>
    <name type="common">Chinese soft-hair kiwi</name>
    <dbReference type="NCBI Taxonomy" id="1590841"/>
    <lineage>
        <taxon>Eukaryota</taxon>
        <taxon>Viridiplantae</taxon>
        <taxon>Streptophyta</taxon>
        <taxon>Embryophyta</taxon>
        <taxon>Tracheophyta</taxon>
        <taxon>Spermatophyta</taxon>
        <taxon>Magnoliopsida</taxon>
        <taxon>eudicotyledons</taxon>
        <taxon>Gunneridae</taxon>
        <taxon>Pentapetalae</taxon>
        <taxon>asterids</taxon>
        <taxon>Ericales</taxon>
        <taxon>Actinidiaceae</taxon>
        <taxon>Actinidia</taxon>
    </lineage>
</organism>
<dbReference type="CDD" id="cd03784">
    <property type="entry name" value="GT1_Gtf-like"/>
    <property type="match status" value="1"/>
</dbReference>
<comment type="caution">
    <text evidence="5">The sequence shown here is derived from an EMBL/GenBank/DDBJ whole genome shotgun (WGS) entry which is preliminary data.</text>
</comment>
<dbReference type="FunFam" id="3.40.50.2000:FF:000054">
    <property type="entry name" value="Glycosyltransferase"/>
    <property type="match status" value="1"/>
</dbReference>
<dbReference type="FunCoup" id="A0A2R6QN34">
    <property type="interactions" value="411"/>
</dbReference>
<keyword evidence="6" id="KW-1185">Reference proteome</keyword>
<gene>
    <name evidence="5" type="ORF">CEY00_Acc15601</name>
</gene>
<comment type="similarity">
    <text evidence="1">Belongs to the UDP-glycosyltransferase family.</text>
</comment>
<evidence type="ECO:0000256" key="1">
    <source>
        <dbReference type="ARBA" id="ARBA00009995"/>
    </source>
</evidence>
<evidence type="ECO:0000313" key="5">
    <source>
        <dbReference type="EMBL" id="PSS11327.1"/>
    </source>
</evidence>
<dbReference type="Pfam" id="PF00201">
    <property type="entry name" value="UDPGT"/>
    <property type="match status" value="1"/>
</dbReference>
<keyword evidence="4" id="KW-0284">Flavonoid biosynthesis</keyword>
<evidence type="ECO:0000256" key="3">
    <source>
        <dbReference type="ARBA" id="ARBA00022679"/>
    </source>
</evidence>
<dbReference type="PANTHER" id="PTHR48046:SF6">
    <property type="entry name" value="GLYCOSYLTRANSFERASE"/>
    <property type="match status" value="1"/>
</dbReference>
<dbReference type="AlphaFoldDB" id="A0A2R6QN34"/>
<dbReference type="Proteomes" id="UP000241394">
    <property type="component" value="Chromosome LG14"/>
</dbReference>
<evidence type="ECO:0000256" key="2">
    <source>
        <dbReference type="ARBA" id="ARBA00022676"/>
    </source>
</evidence>
<protein>
    <submittedName>
        <fullName evidence="5">Hydroquinone glucosyltransferase</fullName>
    </submittedName>
</protein>
<name>A0A2R6QN34_ACTCC</name>
<reference evidence="6" key="2">
    <citation type="journal article" date="2018" name="BMC Genomics">
        <title>A manually annotated Actinidia chinensis var. chinensis (kiwifruit) genome highlights the challenges associated with draft genomes and gene prediction in plants.</title>
        <authorList>
            <person name="Pilkington S.M."/>
            <person name="Crowhurst R."/>
            <person name="Hilario E."/>
            <person name="Nardozza S."/>
            <person name="Fraser L."/>
            <person name="Peng Y."/>
            <person name="Gunaseelan K."/>
            <person name="Simpson R."/>
            <person name="Tahir J."/>
            <person name="Deroles S.C."/>
            <person name="Templeton K."/>
            <person name="Luo Z."/>
            <person name="Davy M."/>
            <person name="Cheng C."/>
            <person name="McNeilage M."/>
            <person name="Scaglione D."/>
            <person name="Liu Y."/>
            <person name="Zhang Q."/>
            <person name="Datson P."/>
            <person name="De Silva N."/>
            <person name="Gardiner S.E."/>
            <person name="Bassett H."/>
            <person name="Chagne D."/>
            <person name="McCallum J."/>
            <person name="Dzierzon H."/>
            <person name="Deng C."/>
            <person name="Wang Y.Y."/>
            <person name="Barron L."/>
            <person name="Manako K."/>
            <person name="Bowen J."/>
            <person name="Foster T.M."/>
            <person name="Erridge Z.A."/>
            <person name="Tiffin H."/>
            <person name="Waite C.N."/>
            <person name="Davies K.M."/>
            <person name="Grierson E.P."/>
            <person name="Laing W.A."/>
            <person name="Kirk R."/>
            <person name="Chen X."/>
            <person name="Wood M."/>
            <person name="Montefiori M."/>
            <person name="Brummell D.A."/>
            <person name="Schwinn K.E."/>
            <person name="Catanach A."/>
            <person name="Fullerton C."/>
            <person name="Li D."/>
            <person name="Meiyalaghan S."/>
            <person name="Nieuwenhuizen N."/>
            <person name="Read N."/>
            <person name="Prakash R."/>
            <person name="Hunter D."/>
            <person name="Zhang H."/>
            <person name="McKenzie M."/>
            <person name="Knabel M."/>
            <person name="Harris A."/>
            <person name="Allan A.C."/>
            <person name="Gleave A."/>
            <person name="Chen A."/>
            <person name="Janssen B.J."/>
            <person name="Plunkett B."/>
            <person name="Ampomah-Dwamena C."/>
            <person name="Voogd C."/>
            <person name="Leif D."/>
            <person name="Lafferty D."/>
            <person name="Souleyre E.J.F."/>
            <person name="Varkonyi-Gasic E."/>
            <person name="Gambi F."/>
            <person name="Hanley J."/>
            <person name="Yao J.L."/>
            <person name="Cheung J."/>
            <person name="David K.M."/>
            <person name="Warren B."/>
            <person name="Marsh K."/>
            <person name="Snowden K.C."/>
            <person name="Lin-Wang K."/>
            <person name="Brian L."/>
            <person name="Martinez-Sanchez M."/>
            <person name="Wang M."/>
            <person name="Ileperuma N."/>
            <person name="Macnee N."/>
            <person name="Campin R."/>
            <person name="McAtee P."/>
            <person name="Drummond R.S.M."/>
            <person name="Espley R.V."/>
            <person name="Ireland H.S."/>
            <person name="Wu R."/>
            <person name="Atkinson R.G."/>
            <person name="Karunairetnam S."/>
            <person name="Bulley S."/>
            <person name="Chunkath S."/>
            <person name="Hanley Z."/>
            <person name="Storey R."/>
            <person name="Thrimawithana A.H."/>
            <person name="Thomson S."/>
            <person name="David C."/>
            <person name="Testolin R."/>
            <person name="Huang H."/>
            <person name="Hellens R.P."/>
            <person name="Schaffer R.J."/>
        </authorList>
    </citation>
    <scope>NUCLEOTIDE SEQUENCE [LARGE SCALE GENOMIC DNA]</scope>
    <source>
        <strain evidence="6">cv. Red5</strain>
    </source>
</reference>
<dbReference type="OrthoDB" id="5835829at2759"/>